<accession>A0AB37CM60</accession>
<dbReference type="InterPro" id="IPR011009">
    <property type="entry name" value="Kinase-like_dom_sf"/>
</dbReference>
<sequence>MSKIRYIIIKILLHQFYGIKNIKLINCVKNMNKVYIFEDINKKVKMVLKVESERRINSIKYQHIFSNYGISPKIIKTRTGRQYIKIYRLVIFVQEYVTSSKRKVTSTEIVGFLKYFYGKMDEIREYLPEVLTTYPLYKQGALSKWFYVVHGDLRPQNIIITRDSFSVIDFEYLSLGIRETEILKLIIIICKYQSNLIESLYSKFLESDVIEMHIEEAIRVLLYDLLKSNFPEKVKNNIPKNYFLEITSEREALINFCHTYLKRKESQK</sequence>
<evidence type="ECO:0000259" key="1">
    <source>
        <dbReference type="Pfam" id="PF01636"/>
    </source>
</evidence>
<dbReference type="Pfam" id="PF01636">
    <property type="entry name" value="APH"/>
    <property type="match status" value="1"/>
</dbReference>
<dbReference type="AlphaFoldDB" id="A0AB37CM60"/>
<dbReference type="RefSeq" id="WP_145517125.1">
    <property type="nucleotide sequence ID" value="NZ_CP040803.1"/>
</dbReference>
<geneLocation type="plasmid" evidence="3">
    <name>psal813</name>
</geneLocation>
<evidence type="ECO:0000313" key="2">
    <source>
        <dbReference type="EMBL" id="QEM31525.1"/>
    </source>
</evidence>
<dbReference type="EMBL" id="CP040803">
    <property type="protein sequence ID" value="QEM31525.1"/>
    <property type="molecule type" value="Genomic_DNA"/>
</dbReference>
<protein>
    <recommendedName>
        <fullName evidence="1">Aminoglycoside phosphotransferase domain-containing protein</fullName>
    </recommendedName>
</protein>
<dbReference type="Proteomes" id="UP000322622">
    <property type="component" value="Plasmid pSAL813"/>
</dbReference>
<feature type="domain" description="Aminoglycoside phosphotransferase" evidence="1">
    <location>
        <begin position="148"/>
        <end position="190"/>
    </location>
</feature>
<gene>
    <name evidence="2" type="ORF">FHI56_00585</name>
</gene>
<dbReference type="SUPFAM" id="SSF56112">
    <property type="entry name" value="Protein kinase-like (PK-like)"/>
    <property type="match status" value="1"/>
</dbReference>
<keyword evidence="2" id="KW-0614">Plasmid</keyword>
<name>A0AB37CM60_STRSL</name>
<evidence type="ECO:0000313" key="3">
    <source>
        <dbReference type="Proteomes" id="UP000322622"/>
    </source>
</evidence>
<proteinExistence type="predicted"/>
<organism evidence="2 3">
    <name type="scientific">Streptococcus salivarius</name>
    <dbReference type="NCBI Taxonomy" id="1304"/>
    <lineage>
        <taxon>Bacteria</taxon>
        <taxon>Bacillati</taxon>
        <taxon>Bacillota</taxon>
        <taxon>Bacilli</taxon>
        <taxon>Lactobacillales</taxon>
        <taxon>Streptococcaceae</taxon>
        <taxon>Streptococcus</taxon>
    </lineage>
</organism>
<dbReference type="Gene3D" id="3.90.1200.10">
    <property type="match status" value="1"/>
</dbReference>
<dbReference type="InterPro" id="IPR002575">
    <property type="entry name" value="Aminoglycoside_PTrfase"/>
</dbReference>
<reference evidence="2 3" key="1">
    <citation type="submission" date="2019-06" db="EMBL/GenBank/DDBJ databases">
        <title>Complete genome sequence of Streptococcus salivarius LAB813.</title>
        <authorList>
            <person name="Levesque C.M."/>
            <person name="Gong S.-G."/>
            <person name="Dufour D."/>
            <person name="Barbour A."/>
        </authorList>
    </citation>
    <scope>NUCLEOTIDE SEQUENCE [LARGE SCALE GENOMIC DNA]</scope>
    <source>
        <strain evidence="2 3">LAB813</strain>
        <plasmid evidence="3">psal813</plasmid>
    </source>
</reference>